<protein>
    <recommendedName>
        <fullName evidence="1">DNA binding HTH domain-containing protein</fullName>
    </recommendedName>
</protein>
<evidence type="ECO:0000259" key="1">
    <source>
        <dbReference type="Pfam" id="PF02954"/>
    </source>
</evidence>
<dbReference type="EMBL" id="BMEC01000010">
    <property type="protein sequence ID" value="GGC42545.1"/>
    <property type="molecule type" value="Genomic_DNA"/>
</dbReference>
<dbReference type="Pfam" id="PF02954">
    <property type="entry name" value="HTH_8"/>
    <property type="match status" value="1"/>
</dbReference>
<name>A0ABQ1MLJ4_9BACT</name>
<dbReference type="Proteomes" id="UP000636010">
    <property type="component" value="Unassembled WGS sequence"/>
</dbReference>
<accession>A0ABQ1MLJ4</accession>
<dbReference type="RefSeq" id="WP_188464975.1">
    <property type="nucleotide sequence ID" value="NZ_BAABHU010000010.1"/>
</dbReference>
<feature type="domain" description="DNA binding HTH" evidence="1">
    <location>
        <begin position="10"/>
        <end position="29"/>
    </location>
</feature>
<evidence type="ECO:0000313" key="3">
    <source>
        <dbReference type="Proteomes" id="UP000636010"/>
    </source>
</evidence>
<dbReference type="InterPro" id="IPR002197">
    <property type="entry name" value="HTH_Fis"/>
</dbReference>
<gene>
    <name evidence="2" type="ORF">GCM10011506_30160</name>
</gene>
<comment type="caution">
    <text evidence="2">The sequence shown here is derived from an EMBL/GenBank/DDBJ whole genome shotgun (WGS) entry which is preliminary data.</text>
</comment>
<proteinExistence type="predicted"/>
<reference evidence="3" key="1">
    <citation type="journal article" date="2019" name="Int. J. Syst. Evol. Microbiol.">
        <title>The Global Catalogue of Microorganisms (GCM) 10K type strain sequencing project: providing services to taxonomists for standard genome sequencing and annotation.</title>
        <authorList>
            <consortium name="The Broad Institute Genomics Platform"/>
            <consortium name="The Broad Institute Genome Sequencing Center for Infectious Disease"/>
            <person name="Wu L."/>
            <person name="Ma J."/>
        </authorList>
    </citation>
    <scope>NUCLEOTIDE SEQUENCE [LARGE SCALE GENOMIC DNA]</scope>
    <source>
        <strain evidence="3">CGMCC 1.10832</strain>
    </source>
</reference>
<organism evidence="2 3">
    <name type="scientific">Marivirga lumbricoides</name>
    <dbReference type="NCBI Taxonomy" id="1046115"/>
    <lineage>
        <taxon>Bacteria</taxon>
        <taxon>Pseudomonadati</taxon>
        <taxon>Bacteroidota</taxon>
        <taxon>Cytophagia</taxon>
        <taxon>Cytophagales</taxon>
        <taxon>Marivirgaceae</taxon>
        <taxon>Marivirga</taxon>
    </lineage>
</organism>
<sequence length="60" mass="7221">MNQSLQFKSKAELAREMGISRETLRKKLKDIDGLNTGRRQLLYPRELKRIYEEFCFSDIR</sequence>
<evidence type="ECO:0000313" key="2">
    <source>
        <dbReference type="EMBL" id="GGC42545.1"/>
    </source>
</evidence>
<keyword evidence="3" id="KW-1185">Reference proteome</keyword>